<dbReference type="Proteomes" id="UP000499080">
    <property type="component" value="Unassembled WGS sequence"/>
</dbReference>
<keyword evidence="2" id="KW-1185">Reference proteome</keyword>
<accession>A0A4Y2NWG6</accession>
<proteinExistence type="predicted"/>
<name>A0A4Y2NWG6_ARAVE</name>
<organism evidence="1 2">
    <name type="scientific">Araneus ventricosus</name>
    <name type="common">Orbweaver spider</name>
    <name type="synonym">Epeira ventricosa</name>
    <dbReference type="NCBI Taxonomy" id="182803"/>
    <lineage>
        <taxon>Eukaryota</taxon>
        <taxon>Metazoa</taxon>
        <taxon>Ecdysozoa</taxon>
        <taxon>Arthropoda</taxon>
        <taxon>Chelicerata</taxon>
        <taxon>Arachnida</taxon>
        <taxon>Araneae</taxon>
        <taxon>Araneomorphae</taxon>
        <taxon>Entelegynae</taxon>
        <taxon>Araneoidea</taxon>
        <taxon>Araneidae</taxon>
        <taxon>Araneus</taxon>
    </lineage>
</organism>
<evidence type="ECO:0000313" key="2">
    <source>
        <dbReference type="Proteomes" id="UP000499080"/>
    </source>
</evidence>
<gene>
    <name evidence="1" type="ORF">AVEN_46609_1</name>
</gene>
<sequence length="148" mass="16948">MDHFSSTYYWCFNPLLSEMDLVPKKGVDGFSVETSGSGKHPFSPSSDSLTDAWAPTMHKSCHNQAFFLDYVIHSSFAYRQFNSNFTCGYPKIRPYKLIDSRNRGTVDHNMRLSREWQVFDVYAYHLIMLTPPGYGAPCEKLLSIPDST</sequence>
<comment type="caution">
    <text evidence="1">The sequence shown here is derived from an EMBL/GenBank/DDBJ whole genome shotgun (WGS) entry which is preliminary data.</text>
</comment>
<dbReference type="EMBL" id="BGPR01129655">
    <property type="protein sequence ID" value="GBN42650.1"/>
    <property type="molecule type" value="Genomic_DNA"/>
</dbReference>
<dbReference type="AlphaFoldDB" id="A0A4Y2NWG6"/>
<protein>
    <submittedName>
        <fullName evidence="1">Uncharacterized protein</fullName>
    </submittedName>
</protein>
<evidence type="ECO:0000313" key="1">
    <source>
        <dbReference type="EMBL" id="GBN42650.1"/>
    </source>
</evidence>
<reference evidence="1 2" key="1">
    <citation type="journal article" date="2019" name="Sci. Rep.">
        <title>Orb-weaving spider Araneus ventricosus genome elucidates the spidroin gene catalogue.</title>
        <authorList>
            <person name="Kono N."/>
            <person name="Nakamura H."/>
            <person name="Ohtoshi R."/>
            <person name="Moran D.A.P."/>
            <person name="Shinohara A."/>
            <person name="Yoshida Y."/>
            <person name="Fujiwara M."/>
            <person name="Mori M."/>
            <person name="Tomita M."/>
            <person name="Arakawa K."/>
        </authorList>
    </citation>
    <scope>NUCLEOTIDE SEQUENCE [LARGE SCALE GENOMIC DNA]</scope>
</reference>